<sequence length="92" mass="10559">MLTFSQNNIALLSPVKRQKGKKANEQNVPALKLKLNRGHLLNAPKLPNNHSLLVGNVHMKRTMCRRVYQSDSSRRITAQYLNRKLKLSLLLQ</sequence>
<keyword evidence="2" id="KW-1185">Reference proteome</keyword>
<evidence type="ECO:0000313" key="2">
    <source>
        <dbReference type="Proteomes" id="UP000053800"/>
    </source>
</evidence>
<evidence type="ECO:0000313" key="1">
    <source>
        <dbReference type="EMBL" id="KIR59536.1"/>
    </source>
</evidence>
<proteinExistence type="predicted"/>
<gene>
    <name evidence="1" type="ORF">I314_04522</name>
</gene>
<organism evidence="1 2">
    <name type="scientific">Cryptococcus bacillisporus CA1873</name>
    <dbReference type="NCBI Taxonomy" id="1296111"/>
    <lineage>
        <taxon>Eukaryota</taxon>
        <taxon>Fungi</taxon>
        <taxon>Dikarya</taxon>
        <taxon>Basidiomycota</taxon>
        <taxon>Agaricomycotina</taxon>
        <taxon>Tremellomycetes</taxon>
        <taxon>Tremellales</taxon>
        <taxon>Cryptococcaceae</taxon>
        <taxon>Cryptococcus</taxon>
        <taxon>Cryptococcus gattii species complex</taxon>
    </lineage>
</organism>
<name>A0ABR5B7G4_CRYGA</name>
<protein>
    <submittedName>
        <fullName evidence="1">Uncharacterized protein</fullName>
    </submittedName>
</protein>
<dbReference type="Proteomes" id="UP000053800">
    <property type="component" value="Unassembled WGS sequence"/>
</dbReference>
<accession>A0ABR5B7G4</accession>
<dbReference type="EMBL" id="KN848900">
    <property type="protein sequence ID" value="KIR59536.1"/>
    <property type="molecule type" value="Genomic_DNA"/>
</dbReference>
<reference evidence="1 2" key="1">
    <citation type="submission" date="2015-01" db="EMBL/GenBank/DDBJ databases">
        <title>The Genome Sequence of Cryptococcus gattii CA1873.</title>
        <authorList>
            <consortium name="The Broad Institute Genomics Platform"/>
            <person name="Cuomo C."/>
            <person name="Litvintseva A."/>
            <person name="Chen Y."/>
            <person name="Heitman J."/>
            <person name="Sun S."/>
            <person name="Springer D."/>
            <person name="Dromer F."/>
            <person name="Young S."/>
            <person name="Zeng Q."/>
            <person name="Gargeya S."/>
            <person name="Abouelleil A."/>
            <person name="Alvarado L."/>
            <person name="Chapman S.B."/>
            <person name="Gainer-Dewar J."/>
            <person name="Goldberg J."/>
            <person name="Griggs A."/>
            <person name="Gujja S."/>
            <person name="Hansen M."/>
            <person name="Howarth C."/>
            <person name="Imamovic A."/>
            <person name="Larimer J."/>
            <person name="Murphy C."/>
            <person name="Naylor J."/>
            <person name="Pearson M."/>
            <person name="Priest M."/>
            <person name="Roberts A."/>
            <person name="Saif S."/>
            <person name="Shea T."/>
            <person name="Sykes S."/>
            <person name="Wortman J."/>
            <person name="Nusbaum C."/>
            <person name="Birren B."/>
        </authorList>
    </citation>
    <scope>NUCLEOTIDE SEQUENCE [LARGE SCALE GENOMIC DNA]</scope>
    <source>
        <strain evidence="1 2">CA1873</strain>
    </source>
</reference>